<sequence length="296" mass="31727">MFEFSASPASLATKKIAITAAAVVLGGSLGGYAIHEHNTAKALADKNQQTTSQLNDTKKELTDLTSKVNMLVARADTQPAAAPEAAPAAQPARPSAKRPSAGVHQESRYKKLQAQLDAQGKAIQDTQNALAGTQGDLVNTRTELTGSIAHTHEELVLLQKRGERNYIEFDINKSKDFQHKGPLGLRLKKANVKHQYADMELIVDDRNLSQKHINLYQPSMFYTPDSPQPVEIVINGISKDHIHGYVSAPKYGKAELASMQAANDAASAPAANPDSGIVATAAAQPPARKKLTVTPQ</sequence>
<feature type="compositionally biased region" description="Basic residues" evidence="2">
    <location>
        <begin position="287"/>
        <end position="296"/>
    </location>
</feature>
<feature type="region of interest" description="Disordered" evidence="2">
    <location>
        <begin position="262"/>
        <end position="296"/>
    </location>
</feature>
<name>A0A9J7BVA2_9BACT</name>
<protein>
    <submittedName>
        <fullName evidence="3">Uncharacterized protein</fullName>
    </submittedName>
</protein>
<accession>A0A9J7BVA2</accession>
<organism evidence="3 4">
    <name type="scientific">Occallatibacter riparius</name>
    <dbReference type="NCBI Taxonomy" id="1002689"/>
    <lineage>
        <taxon>Bacteria</taxon>
        <taxon>Pseudomonadati</taxon>
        <taxon>Acidobacteriota</taxon>
        <taxon>Terriglobia</taxon>
        <taxon>Terriglobales</taxon>
        <taxon>Acidobacteriaceae</taxon>
        <taxon>Occallatibacter</taxon>
    </lineage>
</organism>
<evidence type="ECO:0000256" key="1">
    <source>
        <dbReference type="SAM" id="Coils"/>
    </source>
</evidence>
<feature type="coiled-coil region" evidence="1">
    <location>
        <begin position="40"/>
        <end position="74"/>
    </location>
</feature>
<feature type="region of interest" description="Disordered" evidence="2">
    <location>
        <begin position="77"/>
        <end position="107"/>
    </location>
</feature>
<keyword evidence="1" id="KW-0175">Coiled coil</keyword>
<dbReference type="AlphaFoldDB" id="A0A9J7BVA2"/>
<feature type="compositionally biased region" description="Low complexity" evidence="2">
    <location>
        <begin position="262"/>
        <end position="275"/>
    </location>
</feature>
<evidence type="ECO:0000313" key="3">
    <source>
        <dbReference type="EMBL" id="UWZ86552.1"/>
    </source>
</evidence>
<dbReference type="KEGG" id="orp:MOP44_11535"/>
<dbReference type="Proteomes" id="UP001059380">
    <property type="component" value="Chromosome"/>
</dbReference>
<evidence type="ECO:0000256" key="2">
    <source>
        <dbReference type="SAM" id="MobiDB-lite"/>
    </source>
</evidence>
<dbReference type="EMBL" id="CP093313">
    <property type="protein sequence ID" value="UWZ86552.1"/>
    <property type="molecule type" value="Genomic_DNA"/>
</dbReference>
<gene>
    <name evidence="3" type="ORF">MOP44_11535</name>
</gene>
<proteinExistence type="predicted"/>
<dbReference type="RefSeq" id="WP_260796190.1">
    <property type="nucleotide sequence ID" value="NZ_CP093313.1"/>
</dbReference>
<reference evidence="3" key="1">
    <citation type="submission" date="2021-04" db="EMBL/GenBank/DDBJ databases">
        <title>Phylogenetic analysis of Acidobacteriaceae.</title>
        <authorList>
            <person name="Qiu L."/>
            <person name="Zhang Q."/>
        </authorList>
    </citation>
    <scope>NUCLEOTIDE SEQUENCE</scope>
    <source>
        <strain evidence="3">DSM 25168</strain>
    </source>
</reference>
<keyword evidence="4" id="KW-1185">Reference proteome</keyword>
<feature type="compositionally biased region" description="Low complexity" evidence="2">
    <location>
        <begin position="77"/>
        <end position="101"/>
    </location>
</feature>
<evidence type="ECO:0000313" key="4">
    <source>
        <dbReference type="Proteomes" id="UP001059380"/>
    </source>
</evidence>